<feature type="transmembrane region" description="Helical" evidence="1">
    <location>
        <begin position="40"/>
        <end position="62"/>
    </location>
</feature>
<evidence type="ECO:0000313" key="2">
    <source>
        <dbReference type="EMBL" id="PIY68947.1"/>
    </source>
</evidence>
<keyword evidence="1" id="KW-0472">Membrane</keyword>
<dbReference type="AlphaFoldDB" id="A0A2M7QDE2"/>
<feature type="transmembrane region" description="Helical" evidence="1">
    <location>
        <begin position="71"/>
        <end position="89"/>
    </location>
</feature>
<accession>A0A2M7QDE2</accession>
<evidence type="ECO:0000313" key="3">
    <source>
        <dbReference type="Proteomes" id="UP000230108"/>
    </source>
</evidence>
<name>A0A2M7QDE2_9BACT</name>
<comment type="caution">
    <text evidence="2">The sequence shown here is derived from an EMBL/GenBank/DDBJ whole genome shotgun (WGS) entry which is preliminary data.</text>
</comment>
<keyword evidence="1" id="KW-0812">Transmembrane</keyword>
<reference evidence="3" key="1">
    <citation type="submission" date="2017-09" db="EMBL/GenBank/DDBJ databases">
        <title>Depth-based differentiation of microbial function through sediment-hosted aquifers and enrichment of novel symbionts in the deep terrestrial subsurface.</title>
        <authorList>
            <person name="Probst A.J."/>
            <person name="Ladd B."/>
            <person name="Jarett J.K."/>
            <person name="Geller-Mcgrath D.E."/>
            <person name="Sieber C.M.K."/>
            <person name="Emerson J.B."/>
            <person name="Anantharaman K."/>
            <person name="Thomas B.C."/>
            <person name="Malmstrom R."/>
            <person name="Stieglmeier M."/>
            <person name="Klingl A."/>
            <person name="Woyke T."/>
            <person name="Ryan C.M."/>
            <person name="Banfield J.F."/>
        </authorList>
    </citation>
    <scope>NUCLEOTIDE SEQUENCE [LARGE SCALE GENOMIC DNA]</scope>
</reference>
<feature type="non-terminal residue" evidence="2">
    <location>
        <position position="112"/>
    </location>
</feature>
<dbReference type="EMBL" id="PFLF01000067">
    <property type="protein sequence ID" value="PIY68947.1"/>
    <property type="molecule type" value="Genomic_DNA"/>
</dbReference>
<proteinExistence type="predicted"/>
<evidence type="ECO:0000256" key="1">
    <source>
        <dbReference type="SAM" id="Phobius"/>
    </source>
</evidence>
<protein>
    <submittedName>
        <fullName evidence="2">Uncharacterized protein</fullName>
    </submittedName>
</protein>
<gene>
    <name evidence="2" type="ORF">COY90_03180</name>
</gene>
<sequence length="112" mass="13409">MNITIVLLIFSLAIKGLYIPLNRRRSQFYWKIPLDNKIPLLPFFTIFYLLYHPGVFSTYILLWNTPHINRFLLSIIISYIISTIFWYFIPNGVSRPILTQSTILHNILRFIY</sequence>
<dbReference type="Proteomes" id="UP000230108">
    <property type="component" value="Unassembled WGS sequence"/>
</dbReference>
<keyword evidence="1" id="KW-1133">Transmembrane helix</keyword>
<organism evidence="2 3">
    <name type="scientific">Candidatus Roizmanbacteria bacterium CG_4_10_14_0_8_um_filter_39_9</name>
    <dbReference type="NCBI Taxonomy" id="1974829"/>
    <lineage>
        <taxon>Bacteria</taxon>
        <taxon>Candidatus Roizmaniibacteriota</taxon>
    </lineage>
</organism>